<protein>
    <submittedName>
        <fullName evidence="1">Uncharacterized protein</fullName>
    </submittedName>
</protein>
<proteinExistence type="predicted"/>
<name>A0A8C8SRD0_9SAUR</name>
<sequence length="49" mass="5815">MRTRKIVKALKIALRRKRRRKRMMIKHNSAEALRTLNLISLSEGQTKVL</sequence>
<reference evidence="1" key="2">
    <citation type="submission" date="2025-09" db="UniProtKB">
        <authorList>
            <consortium name="Ensembl"/>
        </authorList>
    </citation>
    <scope>IDENTIFICATION</scope>
</reference>
<reference evidence="1" key="1">
    <citation type="submission" date="2025-08" db="UniProtKB">
        <authorList>
            <consortium name="Ensembl"/>
        </authorList>
    </citation>
    <scope>IDENTIFICATION</scope>
</reference>
<dbReference type="Ensembl" id="ENSPCET00000025301.1">
    <property type="protein sequence ID" value="ENSPCEP00000024486.1"/>
    <property type="gene ID" value="ENSPCEG00000018497.1"/>
</dbReference>
<evidence type="ECO:0000313" key="2">
    <source>
        <dbReference type="Proteomes" id="UP000694393"/>
    </source>
</evidence>
<keyword evidence="2" id="KW-1185">Reference proteome</keyword>
<organism evidence="1 2">
    <name type="scientific">Pelusios castaneus</name>
    <name type="common">West African mud turtle</name>
    <dbReference type="NCBI Taxonomy" id="367368"/>
    <lineage>
        <taxon>Eukaryota</taxon>
        <taxon>Metazoa</taxon>
        <taxon>Chordata</taxon>
        <taxon>Craniata</taxon>
        <taxon>Vertebrata</taxon>
        <taxon>Euteleostomi</taxon>
        <taxon>Archelosauria</taxon>
        <taxon>Testudinata</taxon>
        <taxon>Testudines</taxon>
        <taxon>Pleurodira</taxon>
        <taxon>Pelomedusidae</taxon>
        <taxon>Pelusios</taxon>
    </lineage>
</organism>
<evidence type="ECO:0000313" key="1">
    <source>
        <dbReference type="Ensembl" id="ENSPCEP00000024486.1"/>
    </source>
</evidence>
<dbReference type="Proteomes" id="UP000694393">
    <property type="component" value="Unplaced"/>
</dbReference>
<dbReference type="AlphaFoldDB" id="A0A8C8SRD0"/>
<accession>A0A8C8SRD0</accession>